<evidence type="ECO:0000313" key="3">
    <source>
        <dbReference type="Proteomes" id="UP000289708"/>
    </source>
</evidence>
<reference evidence="2 3" key="1">
    <citation type="submission" date="2018-12" db="EMBL/GenBank/DDBJ databases">
        <title>bacterium Hansschlegelia zhihuaiae S113.</title>
        <authorList>
            <person name="He J."/>
        </authorList>
    </citation>
    <scope>NUCLEOTIDE SEQUENCE [LARGE SCALE GENOMIC DNA]</scope>
    <source>
        <strain evidence="2 3">S 113</strain>
    </source>
</reference>
<feature type="transmembrane region" description="Helical" evidence="1">
    <location>
        <begin position="6"/>
        <end position="30"/>
    </location>
</feature>
<name>A0A4V1KJM5_9HYPH</name>
<accession>A0A4V1KJM5</accession>
<evidence type="ECO:0000313" key="2">
    <source>
        <dbReference type="EMBL" id="RXF74712.1"/>
    </source>
</evidence>
<evidence type="ECO:0000256" key="1">
    <source>
        <dbReference type="SAM" id="Phobius"/>
    </source>
</evidence>
<keyword evidence="1" id="KW-0812">Transmembrane</keyword>
<feature type="transmembrane region" description="Helical" evidence="1">
    <location>
        <begin position="51"/>
        <end position="72"/>
    </location>
</feature>
<dbReference type="Proteomes" id="UP000289708">
    <property type="component" value="Unassembled WGS sequence"/>
</dbReference>
<gene>
    <name evidence="2" type="ORF">EK403_04820</name>
</gene>
<proteinExistence type="predicted"/>
<keyword evidence="3" id="KW-1185">Reference proteome</keyword>
<sequence length="77" mass="7789">MTPGVVGAAFGALAGLGLGIVGAKALNGALDWQIARASEEDAMKFTTIRRYAGPIVIATTIAEVAVVGYVAAEVLWG</sequence>
<dbReference type="EMBL" id="RYFI01000003">
    <property type="protein sequence ID" value="RXF74712.1"/>
    <property type="molecule type" value="Genomic_DNA"/>
</dbReference>
<protein>
    <submittedName>
        <fullName evidence="2">Uncharacterized protein</fullName>
    </submittedName>
</protein>
<organism evidence="2 3">
    <name type="scientific">Hansschlegelia zhihuaiae</name>
    <dbReference type="NCBI Taxonomy" id="405005"/>
    <lineage>
        <taxon>Bacteria</taxon>
        <taxon>Pseudomonadati</taxon>
        <taxon>Pseudomonadota</taxon>
        <taxon>Alphaproteobacteria</taxon>
        <taxon>Hyphomicrobiales</taxon>
        <taxon>Methylopilaceae</taxon>
        <taxon>Hansschlegelia</taxon>
    </lineage>
</organism>
<dbReference type="RefSeq" id="WP_128776362.1">
    <property type="nucleotide sequence ID" value="NZ_RYFI01000003.1"/>
</dbReference>
<dbReference type="AlphaFoldDB" id="A0A4V1KJM5"/>
<keyword evidence="1" id="KW-0472">Membrane</keyword>
<comment type="caution">
    <text evidence="2">The sequence shown here is derived from an EMBL/GenBank/DDBJ whole genome shotgun (WGS) entry which is preliminary data.</text>
</comment>
<keyword evidence="1" id="KW-1133">Transmembrane helix</keyword>